<reference evidence="1 2" key="1">
    <citation type="submission" date="2016-03" db="EMBL/GenBank/DDBJ databases">
        <title>Trachymyrmex septentrionalis WGS genome.</title>
        <authorList>
            <person name="Nygaard S."/>
            <person name="Hu H."/>
            <person name="Boomsma J."/>
            <person name="Zhang G."/>
        </authorList>
    </citation>
    <scope>NUCLEOTIDE SEQUENCE [LARGE SCALE GENOMIC DNA]</scope>
    <source>
        <strain evidence="1">Tsep2-gDNA-1</strain>
        <tissue evidence="1">Whole body</tissue>
    </source>
</reference>
<dbReference type="Proteomes" id="UP000078541">
    <property type="component" value="Unassembled WGS sequence"/>
</dbReference>
<evidence type="ECO:0000313" key="1">
    <source>
        <dbReference type="EMBL" id="KYN41578.1"/>
    </source>
</evidence>
<keyword evidence="2" id="KW-1185">Reference proteome</keyword>
<dbReference type="EMBL" id="KQ981453">
    <property type="protein sequence ID" value="KYN41578.1"/>
    <property type="molecule type" value="Genomic_DNA"/>
</dbReference>
<sequence length="75" mass="8440">ERLTHYFLCNDVPKEKQVSLFITLAGSEGYELLCNLCTPKKPANLTLERLAEIMQKHLQPQPSNIAAINSKNASR</sequence>
<accession>A0A151JYQ3</accession>
<feature type="non-terminal residue" evidence="1">
    <location>
        <position position="1"/>
    </location>
</feature>
<protein>
    <submittedName>
        <fullName evidence="1">Uncharacterized protein</fullName>
    </submittedName>
</protein>
<evidence type="ECO:0000313" key="2">
    <source>
        <dbReference type="Proteomes" id="UP000078541"/>
    </source>
</evidence>
<dbReference type="AlphaFoldDB" id="A0A151JYQ3"/>
<proteinExistence type="predicted"/>
<gene>
    <name evidence="1" type="ORF">ALC56_03990</name>
</gene>
<name>A0A151JYQ3_9HYME</name>
<organism evidence="1 2">
    <name type="scientific">Trachymyrmex septentrionalis</name>
    <dbReference type="NCBI Taxonomy" id="34720"/>
    <lineage>
        <taxon>Eukaryota</taxon>
        <taxon>Metazoa</taxon>
        <taxon>Ecdysozoa</taxon>
        <taxon>Arthropoda</taxon>
        <taxon>Hexapoda</taxon>
        <taxon>Insecta</taxon>
        <taxon>Pterygota</taxon>
        <taxon>Neoptera</taxon>
        <taxon>Endopterygota</taxon>
        <taxon>Hymenoptera</taxon>
        <taxon>Apocrita</taxon>
        <taxon>Aculeata</taxon>
        <taxon>Formicoidea</taxon>
        <taxon>Formicidae</taxon>
        <taxon>Myrmicinae</taxon>
        <taxon>Trachymyrmex</taxon>
    </lineage>
</organism>